<evidence type="ECO:0000313" key="3">
    <source>
        <dbReference type="Proteomes" id="UP000325081"/>
    </source>
</evidence>
<dbReference type="AntiFam" id="ANF00039">
    <property type="entry name" value="Antisense to SRP RNA"/>
</dbReference>
<comment type="caution">
    <text evidence="2">The sequence shown here is derived from an EMBL/GenBank/DDBJ whole genome shotgun (WGS) entry which is preliminary data.</text>
</comment>
<feature type="compositionally biased region" description="Polar residues" evidence="1">
    <location>
        <begin position="92"/>
        <end position="102"/>
    </location>
</feature>
<sequence length="102" mass="10899">MSYWASPSSKQQPVILPLQRAGGSRCSVNPASTQYPPLQKPRSPNLRLGHKIQLPAWNGRASIKSAIGPASWIGPMSTSPLGPHLGDKLELPSSTSKLCNTL</sequence>
<feature type="region of interest" description="Disordered" evidence="1">
    <location>
        <begin position="22"/>
        <end position="45"/>
    </location>
</feature>
<protein>
    <submittedName>
        <fullName evidence="2">Tubulin folding cofactor B</fullName>
    </submittedName>
</protein>
<evidence type="ECO:0000313" key="2">
    <source>
        <dbReference type="EMBL" id="GER50607.1"/>
    </source>
</evidence>
<dbReference type="AlphaFoldDB" id="A0A5A7R1L7"/>
<dbReference type="Proteomes" id="UP000325081">
    <property type="component" value="Unassembled WGS sequence"/>
</dbReference>
<proteinExistence type="predicted"/>
<gene>
    <name evidence="2" type="ORF">STAS_27927</name>
</gene>
<dbReference type="OrthoDB" id="993217at2759"/>
<accession>A0A5A7R1L7</accession>
<evidence type="ECO:0000256" key="1">
    <source>
        <dbReference type="SAM" id="MobiDB-lite"/>
    </source>
</evidence>
<keyword evidence="3" id="KW-1185">Reference proteome</keyword>
<reference evidence="3" key="1">
    <citation type="journal article" date="2019" name="Curr. Biol.">
        <title>Genome Sequence of Striga asiatica Provides Insight into the Evolution of Plant Parasitism.</title>
        <authorList>
            <person name="Yoshida S."/>
            <person name="Kim S."/>
            <person name="Wafula E.K."/>
            <person name="Tanskanen J."/>
            <person name="Kim Y.M."/>
            <person name="Honaas L."/>
            <person name="Yang Z."/>
            <person name="Spallek T."/>
            <person name="Conn C.E."/>
            <person name="Ichihashi Y."/>
            <person name="Cheong K."/>
            <person name="Cui S."/>
            <person name="Der J.P."/>
            <person name="Gundlach H."/>
            <person name="Jiao Y."/>
            <person name="Hori C."/>
            <person name="Ishida J.K."/>
            <person name="Kasahara H."/>
            <person name="Kiba T."/>
            <person name="Kim M.S."/>
            <person name="Koo N."/>
            <person name="Laohavisit A."/>
            <person name="Lee Y.H."/>
            <person name="Lumba S."/>
            <person name="McCourt P."/>
            <person name="Mortimer J.C."/>
            <person name="Mutuku J.M."/>
            <person name="Nomura T."/>
            <person name="Sasaki-Sekimoto Y."/>
            <person name="Seto Y."/>
            <person name="Wang Y."/>
            <person name="Wakatake T."/>
            <person name="Sakakibara H."/>
            <person name="Demura T."/>
            <person name="Yamaguchi S."/>
            <person name="Yoneyama K."/>
            <person name="Manabe R.I."/>
            <person name="Nelson D.C."/>
            <person name="Schulman A.H."/>
            <person name="Timko M.P."/>
            <person name="dePamphilis C.W."/>
            <person name="Choi D."/>
            <person name="Shirasu K."/>
        </authorList>
    </citation>
    <scope>NUCLEOTIDE SEQUENCE [LARGE SCALE GENOMIC DNA]</scope>
    <source>
        <strain evidence="3">cv. UVA1</strain>
    </source>
</reference>
<feature type="compositionally biased region" description="Polar residues" evidence="1">
    <location>
        <begin position="26"/>
        <end position="36"/>
    </location>
</feature>
<name>A0A5A7R1L7_STRAF</name>
<feature type="region of interest" description="Disordered" evidence="1">
    <location>
        <begin position="83"/>
        <end position="102"/>
    </location>
</feature>
<organism evidence="2 3">
    <name type="scientific">Striga asiatica</name>
    <name type="common">Asiatic witchweed</name>
    <name type="synonym">Buchnera asiatica</name>
    <dbReference type="NCBI Taxonomy" id="4170"/>
    <lineage>
        <taxon>Eukaryota</taxon>
        <taxon>Viridiplantae</taxon>
        <taxon>Streptophyta</taxon>
        <taxon>Embryophyta</taxon>
        <taxon>Tracheophyta</taxon>
        <taxon>Spermatophyta</taxon>
        <taxon>Magnoliopsida</taxon>
        <taxon>eudicotyledons</taxon>
        <taxon>Gunneridae</taxon>
        <taxon>Pentapetalae</taxon>
        <taxon>asterids</taxon>
        <taxon>lamiids</taxon>
        <taxon>Lamiales</taxon>
        <taxon>Orobanchaceae</taxon>
        <taxon>Buchnereae</taxon>
        <taxon>Striga</taxon>
    </lineage>
</organism>
<dbReference type="EMBL" id="BKCP01009403">
    <property type="protein sequence ID" value="GER50607.1"/>
    <property type="molecule type" value="Genomic_DNA"/>
</dbReference>